<feature type="transmembrane region" description="Helical" evidence="1">
    <location>
        <begin position="71"/>
        <end position="96"/>
    </location>
</feature>
<dbReference type="Proteomes" id="UP001081071">
    <property type="component" value="Unassembled WGS sequence"/>
</dbReference>
<dbReference type="RefSeq" id="WP_269602566.1">
    <property type="nucleotide sequence ID" value="NZ_JAPWIJ010000002.1"/>
</dbReference>
<feature type="transmembrane region" description="Helical" evidence="1">
    <location>
        <begin position="159"/>
        <end position="179"/>
    </location>
</feature>
<organism evidence="2 3">
    <name type="scientific">Rhodococcus ruber</name>
    <dbReference type="NCBI Taxonomy" id="1830"/>
    <lineage>
        <taxon>Bacteria</taxon>
        <taxon>Bacillati</taxon>
        <taxon>Actinomycetota</taxon>
        <taxon>Actinomycetes</taxon>
        <taxon>Mycobacteriales</taxon>
        <taxon>Nocardiaceae</taxon>
        <taxon>Rhodococcus</taxon>
    </lineage>
</organism>
<keyword evidence="1" id="KW-1133">Transmembrane helix</keyword>
<feature type="transmembrane region" description="Helical" evidence="1">
    <location>
        <begin position="21"/>
        <end position="41"/>
    </location>
</feature>
<feature type="transmembrane region" description="Helical" evidence="1">
    <location>
        <begin position="126"/>
        <end position="147"/>
    </location>
</feature>
<gene>
    <name evidence="2" type="ORF">O4220_05150</name>
</gene>
<sequence length="237" mass="25196">MTASPPESPPRPPQLWARIGRWAGLFVVQFLVVEWVVSATWRGNYSYRFNYISELGVPFCGPNGYLPCSSMYVAANVSIVVLGVSLAVAAVSWFALGVLDIRSTAFFVVSGIGGVTAGSISEAVNYQLHSFGAAVLFVTANVALVFAAGGRLVPRPHRYAVTALGSLGLLAYFMYMGGHQFGMGIGALERIVAYSVIAGMVILTAALFQATRVPRRRSARVADNEQLLGASVTGQIS</sequence>
<evidence type="ECO:0000313" key="2">
    <source>
        <dbReference type="EMBL" id="MCZ4517896.1"/>
    </source>
</evidence>
<feature type="transmembrane region" description="Helical" evidence="1">
    <location>
        <begin position="103"/>
        <end position="120"/>
    </location>
</feature>
<comment type="caution">
    <text evidence="2">The sequence shown here is derived from an EMBL/GenBank/DDBJ whole genome shotgun (WGS) entry which is preliminary data.</text>
</comment>
<name>A0ABT4MAA5_9NOCA</name>
<dbReference type="InterPro" id="IPR009339">
    <property type="entry name" value="DUF998"/>
</dbReference>
<dbReference type="EMBL" id="JAPWIJ010000002">
    <property type="protein sequence ID" value="MCZ4517896.1"/>
    <property type="molecule type" value="Genomic_DNA"/>
</dbReference>
<dbReference type="Pfam" id="PF06197">
    <property type="entry name" value="DUF998"/>
    <property type="match status" value="1"/>
</dbReference>
<accession>A0ABT4MAA5</accession>
<keyword evidence="3" id="KW-1185">Reference proteome</keyword>
<feature type="transmembrane region" description="Helical" evidence="1">
    <location>
        <begin position="191"/>
        <end position="210"/>
    </location>
</feature>
<evidence type="ECO:0000313" key="3">
    <source>
        <dbReference type="Proteomes" id="UP001081071"/>
    </source>
</evidence>
<protein>
    <submittedName>
        <fullName evidence="2">DUF998 domain-containing protein</fullName>
    </submittedName>
</protein>
<reference evidence="2" key="1">
    <citation type="submission" date="2022-12" db="EMBL/GenBank/DDBJ databases">
        <authorList>
            <person name="Krivoruchko A.V."/>
            <person name="Elkin A."/>
        </authorList>
    </citation>
    <scope>NUCLEOTIDE SEQUENCE</scope>
    <source>
        <strain evidence="2">IEGM 1391</strain>
    </source>
</reference>
<evidence type="ECO:0000256" key="1">
    <source>
        <dbReference type="SAM" id="Phobius"/>
    </source>
</evidence>
<keyword evidence="1" id="KW-0812">Transmembrane</keyword>
<proteinExistence type="predicted"/>
<keyword evidence="1" id="KW-0472">Membrane</keyword>